<dbReference type="HOGENOM" id="CLU_1952089_0_0_1"/>
<accession>A0A0D3FJ18</accession>
<keyword evidence="3" id="KW-1185">Reference proteome</keyword>
<reference evidence="2" key="2">
    <citation type="submission" date="2015-03" db="UniProtKB">
        <authorList>
            <consortium name="EnsemblPlants"/>
        </authorList>
    </citation>
    <scope>IDENTIFICATION</scope>
</reference>
<sequence length="129" mass="13365">MGVLFSCPVDDYDALEESAAAAAAASSESNSGGGKPEARGGGGEAAEGVQELPDAAAARGLRRAGGAELVEAPRLRPPQAELRLLLRHREAGDGRLQMVQSKNPSCQGNNTAFSFSFSFSFFTTCSLCL</sequence>
<dbReference type="PaxDb" id="65489-OBART03G19090.1"/>
<protein>
    <submittedName>
        <fullName evidence="2">Uncharacterized protein</fullName>
    </submittedName>
</protein>
<dbReference type="EnsemblPlants" id="OBART03G19090.1">
    <property type="protein sequence ID" value="OBART03G19090.1"/>
    <property type="gene ID" value="OBART03G19090"/>
</dbReference>
<reference evidence="2" key="1">
    <citation type="journal article" date="2009" name="Rice">
        <title>De Novo Next Generation Sequencing of Plant Genomes.</title>
        <authorList>
            <person name="Rounsley S."/>
            <person name="Marri P.R."/>
            <person name="Yu Y."/>
            <person name="He R."/>
            <person name="Sisneros N."/>
            <person name="Goicoechea J.L."/>
            <person name="Lee S.J."/>
            <person name="Angelova A."/>
            <person name="Kudrna D."/>
            <person name="Luo M."/>
            <person name="Affourtit J."/>
            <person name="Desany B."/>
            <person name="Knight J."/>
            <person name="Niazi F."/>
            <person name="Egholm M."/>
            <person name="Wing R.A."/>
        </authorList>
    </citation>
    <scope>NUCLEOTIDE SEQUENCE [LARGE SCALE GENOMIC DNA]</scope>
    <source>
        <strain evidence="2">cv. IRGC 105608</strain>
    </source>
</reference>
<organism evidence="2">
    <name type="scientific">Oryza barthii</name>
    <dbReference type="NCBI Taxonomy" id="65489"/>
    <lineage>
        <taxon>Eukaryota</taxon>
        <taxon>Viridiplantae</taxon>
        <taxon>Streptophyta</taxon>
        <taxon>Embryophyta</taxon>
        <taxon>Tracheophyta</taxon>
        <taxon>Spermatophyta</taxon>
        <taxon>Magnoliopsida</taxon>
        <taxon>Liliopsida</taxon>
        <taxon>Poales</taxon>
        <taxon>Poaceae</taxon>
        <taxon>BOP clade</taxon>
        <taxon>Oryzoideae</taxon>
        <taxon>Oryzeae</taxon>
        <taxon>Oryzinae</taxon>
        <taxon>Oryza</taxon>
    </lineage>
</organism>
<feature type="compositionally biased region" description="Low complexity" evidence="1">
    <location>
        <begin position="18"/>
        <end position="29"/>
    </location>
</feature>
<evidence type="ECO:0000256" key="1">
    <source>
        <dbReference type="SAM" id="MobiDB-lite"/>
    </source>
</evidence>
<evidence type="ECO:0000313" key="2">
    <source>
        <dbReference type="EnsemblPlants" id="OBART03G19090.1"/>
    </source>
</evidence>
<dbReference type="Gramene" id="OBART03G19090.1">
    <property type="protein sequence ID" value="OBART03G19090.1"/>
    <property type="gene ID" value="OBART03G19090"/>
</dbReference>
<feature type="region of interest" description="Disordered" evidence="1">
    <location>
        <begin position="18"/>
        <end position="57"/>
    </location>
</feature>
<dbReference type="Proteomes" id="UP000026960">
    <property type="component" value="Chromosome 3"/>
</dbReference>
<dbReference type="STRING" id="65489.A0A0D3FJ18"/>
<dbReference type="AlphaFoldDB" id="A0A0D3FJ18"/>
<name>A0A0D3FJ18_9ORYZ</name>
<evidence type="ECO:0000313" key="3">
    <source>
        <dbReference type="Proteomes" id="UP000026960"/>
    </source>
</evidence>
<proteinExistence type="predicted"/>
<feature type="compositionally biased region" description="Gly residues" evidence="1">
    <location>
        <begin position="31"/>
        <end position="45"/>
    </location>
</feature>